<name>A0A9P9YYF9_9MUSC</name>
<feature type="signal peptide" evidence="1">
    <location>
        <begin position="1"/>
        <end position="22"/>
    </location>
</feature>
<dbReference type="EMBL" id="JAMKOV010000001">
    <property type="protein sequence ID" value="KAI8045438.1"/>
    <property type="molecule type" value="Genomic_DNA"/>
</dbReference>
<evidence type="ECO:0000313" key="3">
    <source>
        <dbReference type="Proteomes" id="UP001059596"/>
    </source>
</evidence>
<feature type="chain" id="PRO_5040289787" evidence="1">
    <location>
        <begin position="23"/>
        <end position="63"/>
    </location>
</feature>
<dbReference type="Proteomes" id="UP001059596">
    <property type="component" value="Chromosome 3R"/>
</dbReference>
<gene>
    <name evidence="2" type="ORF">M5D96_001619</name>
</gene>
<organism evidence="2 3">
    <name type="scientific">Drosophila gunungcola</name>
    <name type="common">fruit fly</name>
    <dbReference type="NCBI Taxonomy" id="103775"/>
    <lineage>
        <taxon>Eukaryota</taxon>
        <taxon>Metazoa</taxon>
        <taxon>Ecdysozoa</taxon>
        <taxon>Arthropoda</taxon>
        <taxon>Hexapoda</taxon>
        <taxon>Insecta</taxon>
        <taxon>Pterygota</taxon>
        <taxon>Neoptera</taxon>
        <taxon>Endopterygota</taxon>
        <taxon>Diptera</taxon>
        <taxon>Brachycera</taxon>
        <taxon>Muscomorpha</taxon>
        <taxon>Ephydroidea</taxon>
        <taxon>Drosophilidae</taxon>
        <taxon>Drosophila</taxon>
        <taxon>Sophophora</taxon>
    </lineage>
</organism>
<keyword evidence="1" id="KW-0732">Signal</keyword>
<sequence>MQVSFKLHFVILCLILITVTQSSLFSILKKCGKRRTLTVQNRCRQLSGIRGALFKLFIHGFNC</sequence>
<evidence type="ECO:0000313" key="2">
    <source>
        <dbReference type="EMBL" id="KAI8045438.1"/>
    </source>
</evidence>
<dbReference type="AlphaFoldDB" id="A0A9P9YYF9"/>
<proteinExistence type="predicted"/>
<keyword evidence="3" id="KW-1185">Reference proteome</keyword>
<reference evidence="2" key="1">
    <citation type="journal article" date="2023" name="Genome Biol. Evol.">
        <title>Long-read-based Genome Assembly of Drosophila gunungcola Reveals Fewer Chemosensory Genes in Flower-breeding Species.</title>
        <authorList>
            <person name="Negi A."/>
            <person name="Liao B.Y."/>
            <person name="Yeh S.D."/>
        </authorList>
    </citation>
    <scope>NUCLEOTIDE SEQUENCE</scope>
    <source>
        <strain evidence="2">Sukarami</strain>
    </source>
</reference>
<protein>
    <submittedName>
        <fullName evidence="2">Uncharacterized protein</fullName>
    </submittedName>
</protein>
<comment type="caution">
    <text evidence="2">The sequence shown here is derived from an EMBL/GenBank/DDBJ whole genome shotgun (WGS) entry which is preliminary data.</text>
</comment>
<evidence type="ECO:0000256" key="1">
    <source>
        <dbReference type="SAM" id="SignalP"/>
    </source>
</evidence>
<accession>A0A9P9YYF9</accession>